<dbReference type="InterPro" id="IPR049278">
    <property type="entry name" value="MS_channel_C"/>
</dbReference>
<dbReference type="InterPro" id="IPR006686">
    <property type="entry name" value="MscS_channel_CS"/>
</dbReference>
<feature type="region of interest" description="Disordered" evidence="7">
    <location>
        <begin position="346"/>
        <end position="380"/>
    </location>
</feature>
<dbReference type="SUPFAM" id="SSF82861">
    <property type="entry name" value="Mechanosensitive channel protein MscS (YggB), transmembrane region"/>
    <property type="match status" value="1"/>
</dbReference>
<feature type="transmembrane region" description="Helical" evidence="8">
    <location>
        <begin position="139"/>
        <end position="161"/>
    </location>
</feature>
<evidence type="ECO:0000313" key="13">
    <source>
        <dbReference type="Proteomes" id="UP001596201"/>
    </source>
</evidence>
<gene>
    <name evidence="12" type="ORF">ACFPJ5_02080</name>
</gene>
<evidence type="ECO:0000259" key="10">
    <source>
        <dbReference type="Pfam" id="PF21082"/>
    </source>
</evidence>
<dbReference type="Gene3D" id="3.30.70.100">
    <property type="match status" value="1"/>
</dbReference>
<dbReference type="InterPro" id="IPR010920">
    <property type="entry name" value="LSM_dom_sf"/>
</dbReference>
<dbReference type="RefSeq" id="WP_227229008.1">
    <property type="nucleotide sequence ID" value="NZ_JAJCVJ010000001.1"/>
</dbReference>
<feature type="transmembrane region" description="Helical" evidence="8">
    <location>
        <begin position="167"/>
        <end position="197"/>
    </location>
</feature>
<feature type="domain" description="Mechanosensitive ion channel MscS C-terminal" evidence="10">
    <location>
        <begin position="258"/>
        <end position="342"/>
    </location>
</feature>
<dbReference type="PROSITE" id="PS01246">
    <property type="entry name" value="UPF0003"/>
    <property type="match status" value="1"/>
</dbReference>
<dbReference type="SUPFAM" id="SSF50182">
    <property type="entry name" value="Sm-like ribonucleoproteins"/>
    <property type="match status" value="1"/>
</dbReference>
<evidence type="ECO:0000313" key="12">
    <source>
        <dbReference type="EMBL" id="MFC5365710.1"/>
    </source>
</evidence>
<dbReference type="Proteomes" id="UP001596201">
    <property type="component" value="Unassembled WGS sequence"/>
</dbReference>
<evidence type="ECO:0000256" key="6">
    <source>
        <dbReference type="ARBA" id="ARBA00023136"/>
    </source>
</evidence>
<dbReference type="InterPro" id="IPR023408">
    <property type="entry name" value="MscS_beta-dom_sf"/>
</dbReference>
<evidence type="ECO:0000256" key="2">
    <source>
        <dbReference type="ARBA" id="ARBA00008017"/>
    </source>
</evidence>
<dbReference type="Pfam" id="PF00924">
    <property type="entry name" value="MS_channel_2nd"/>
    <property type="match status" value="1"/>
</dbReference>
<protein>
    <submittedName>
        <fullName evidence="12">Mechanosensitive ion channel family protein</fullName>
    </submittedName>
</protein>
<dbReference type="Gene3D" id="1.10.287.1260">
    <property type="match status" value="1"/>
</dbReference>
<comment type="similarity">
    <text evidence="2">Belongs to the MscS (TC 1.A.23) family.</text>
</comment>
<dbReference type="GO" id="GO:0005886">
    <property type="term" value="C:plasma membrane"/>
    <property type="evidence" value="ECO:0007669"/>
    <property type="project" value="UniProtKB-SubCell"/>
</dbReference>
<evidence type="ECO:0000256" key="7">
    <source>
        <dbReference type="SAM" id="MobiDB-lite"/>
    </source>
</evidence>
<comment type="caution">
    <text evidence="12">The sequence shown here is derived from an EMBL/GenBank/DDBJ whole genome shotgun (WGS) entry which is preliminary data.</text>
</comment>
<feature type="transmembrane region" description="Helical" evidence="8">
    <location>
        <begin position="54"/>
        <end position="76"/>
    </location>
</feature>
<dbReference type="SUPFAM" id="SSF82689">
    <property type="entry name" value="Mechanosensitive channel protein MscS (YggB), C-terminal domain"/>
    <property type="match status" value="1"/>
</dbReference>
<keyword evidence="4 8" id="KW-0812">Transmembrane</keyword>
<evidence type="ECO:0000256" key="5">
    <source>
        <dbReference type="ARBA" id="ARBA00022989"/>
    </source>
</evidence>
<dbReference type="InterPro" id="IPR049142">
    <property type="entry name" value="MS_channel_1st"/>
</dbReference>
<evidence type="ECO:0000259" key="11">
    <source>
        <dbReference type="Pfam" id="PF21088"/>
    </source>
</evidence>
<evidence type="ECO:0000256" key="3">
    <source>
        <dbReference type="ARBA" id="ARBA00022475"/>
    </source>
</evidence>
<dbReference type="Pfam" id="PF21088">
    <property type="entry name" value="MS_channel_1st"/>
    <property type="match status" value="1"/>
</dbReference>
<feature type="compositionally biased region" description="Basic and acidic residues" evidence="7">
    <location>
        <begin position="349"/>
        <end position="373"/>
    </location>
</feature>
<evidence type="ECO:0000256" key="4">
    <source>
        <dbReference type="ARBA" id="ARBA00022692"/>
    </source>
</evidence>
<dbReference type="EMBL" id="JBHSKX010000001">
    <property type="protein sequence ID" value="MFC5365710.1"/>
    <property type="molecule type" value="Genomic_DNA"/>
</dbReference>
<keyword evidence="6 8" id="KW-0472">Membrane</keyword>
<feature type="domain" description="Mechanosensitive ion channel MscS" evidence="9">
    <location>
        <begin position="189"/>
        <end position="250"/>
    </location>
</feature>
<dbReference type="InterPro" id="IPR011066">
    <property type="entry name" value="MscS_channel_C_sf"/>
</dbReference>
<keyword evidence="13" id="KW-1185">Reference proteome</keyword>
<dbReference type="PANTHER" id="PTHR30221">
    <property type="entry name" value="SMALL-CONDUCTANCE MECHANOSENSITIVE CHANNEL"/>
    <property type="match status" value="1"/>
</dbReference>
<keyword evidence="5 8" id="KW-1133">Transmembrane helix</keyword>
<dbReference type="InterPro" id="IPR011014">
    <property type="entry name" value="MscS_channel_TM-2"/>
</dbReference>
<feature type="domain" description="Mechanosensitive ion channel transmembrane helices 2/3" evidence="11">
    <location>
        <begin position="145"/>
        <end position="182"/>
    </location>
</feature>
<evidence type="ECO:0000259" key="9">
    <source>
        <dbReference type="Pfam" id="PF00924"/>
    </source>
</evidence>
<feature type="transmembrane region" description="Helical" evidence="8">
    <location>
        <begin position="17"/>
        <end position="34"/>
    </location>
</feature>
<accession>A0ABD5R6Y0</accession>
<reference evidence="12 13" key="1">
    <citation type="journal article" date="2019" name="Int. J. Syst. Evol. Microbiol.">
        <title>The Global Catalogue of Microorganisms (GCM) 10K type strain sequencing project: providing services to taxonomists for standard genome sequencing and annotation.</title>
        <authorList>
            <consortium name="The Broad Institute Genomics Platform"/>
            <consortium name="The Broad Institute Genome Sequencing Center for Infectious Disease"/>
            <person name="Wu L."/>
            <person name="Ma J."/>
        </authorList>
    </citation>
    <scope>NUCLEOTIDE SEQUENCE [LARGE SCALE GENOMIC DNA]</scope>
    <source>
        <strain evidence="12 13">CGMCC 1.12237</strain>
    </source>
</reference>
<dbReference type="PANTHER" id="PTHR30221:SF20">
    <property type="entry name" value="SMALL-CONDUCTANCE MECHANOSENSITIVE CHANNEL"/>
    <property type="match status" value="1"/>
</dbReference>
<dbReference type="Pfam" id="PF21082">
    <property type="entry name" value="MS_channel_3rd"/>
    <property type="match status" value="1"/>
</dbReference>
<sequence length="380" mass="41510">MVDVSVLGQLQPYLDEILLSAVVITLVLGIRYAARRWRKSHQSAMANRRIRVVVSGSVALVTGVGLFSLIVVWGLWDILVSVVDGLWNSDANSGSSLIARVTLAVVLLGTAYALTSFIGRVISELTSGTDRISEHQREIIYRLTQVTLYAVVGLVVLSIFLEDLGSLLVGAGFLGIVVGMAARQTLGAVLAGFVLMFSRPFEIGDWVQIGDQEGIVTDITIVNTRLQTFDGEMVVLPNDEVSSQAITNRTHKGRLRLEVEIGVDYDADPQEAAEIARDALDEVEEILDVPTPQVVLKRFDDSAVVLGVRAWIGEPSARRKWRARTAMISAVKTAFERESIKIPFPQRELTGREESGGFRLTGERPAREVRSEAAPDGGEE</sequence>
<evidence type="ECO:0000256" key="1">
    <source>
        <dbReference type="ARBA" id="ARBA00004651"/>
    </source>
</evidence>
<dbReference type="InterPro" id="IPR045275">
    <property type="entry name" value="MscS_archaea/bacteria_type"/>
</dbReference>
<organism evidence="12 13">
    <name type="scientific">Salinirubrum litoreum</name>
    <dbReference type="NCBI Taxonomy" id="1126234"/>
    <lineage>
        <taxon>Archaea</taxon>
        <taxon>Methanobacteriati</taxon>
        <taxon>Methanobacteriota</taxon>
        <taxon>Stenosarchaea group</taxon>
        <taxon>Halobacteria</taxon>
        <taxon>Halobacteriales</taxon>
        <taxon>Haloferacaceae</taxon>
        <taxon>Salinirubrum</taxon>
    </lineage>
</organism>
<dbReference type="Gene3D" id="2.30.30.60">
    <property type="match status" value="1"/>
</dbReference>
<proteinExistence type="inferred from homology"/>
<dbReference type="InterPro" id="IPR006685">
    <property type="entry name" value="MscS_channel_2nd"/>
</dbReference>
<dbReference type="AlphaFoldDB" id="A0ABD5R6Y0"/>
<keyword evidence="3" id="KW-1003">Cell membrane</keyword>
<name>A0ABD5R6Y0_9EURY</name>
<feature type="transmembrane region" description="Helical" evidence="8">
    <location>
        <begin position="96"/>
        <end position="118"/>
    </location>
</feature>
<comment type="subcellular location">
    <subcellularLocation>
        <location evidence="1">Cell membrane</location>
        <topology evidence="1">Multi-pass membrane protein</topology>
    </subcellularLocation>
</comment>
<evidence type="ECO:0000256" key="8">
    <source>
        <dbReference type="SAM" id="Phobius"/>
    </source>
</evidence>